<gene>
    <name evidence="2" type="ORF">I350_04249</name>
</gene>
<feature type="region of interest" description="Disordered" evidence="1">
    <location>
        <begin position="48"/>
        <end position="69"/>
    </location>
</feature>
<dbReference type="EMBL" id="MEKH01000006">
    <property type="protein sequence ID" value="ODO06889.1"/>
    <property type="molecule type" value="Genomic_DNA"/>
</dbReference>
<reference evidence="2 3" key="1">
    <citation type="submission" date="2016-06" db="EMBL/GenBank/DDBJ databases">
        <title>Evolution of pathogenesis and genome organization in the Tremellales.</title>
        <authorList>
            <person name="Cuomo C."/>
            <person name="Litvintseva A."/>
            <person name="Heitman J."/>
            <person name="Chen Y."/>
            <person name="Sun S."/>
            <person name="Springer D."/>
            <person name="Dromer F."/>
            <person name="Young S."/>
            <person name="Zeng Q."/>
            <person name="Chapman S."/>
            <person name="Gujja S."/>
            <person name="Saif S."/>
            <person name="Birren B."/>
        </authorList>
    </citation>
    <scope>NUCLEOTIDE SEQUENCE [LARGE SCALE GENOMIC DNA]</scope>
    <source>
        <strain evidence="2 3">CBS 6273</strain>
    </source>
</reference>
<evidence type="ECO:0000256" key="1">
    <source>
        <dbReference type="SAM" id="MobiDB-lite"/>
    </source>
</evidence>
<proteinExistence type="predicted"/>
<feature type="region of interest" description="Disordered" evidence="1">
    <location>
        <begin position="1"/>
        <end position="22"/>
    </location>
</feature>
<dbReference type="AlphaFoldDB" id="A0A1E3K1G5"/>
<accession>A0A1E3K1G5</accession>
<evidence type="ECO:0000313" key="2">
    <source>
        <dbReference type="EMBL" id="ODO06889.1"/>
    </source>
</evidence>
<sequence>MDSKSEAPIIVPNRQPSNSQRVKNTTFSESFFKESDPIHAADKLSIVKRDSGPIQPPEKAKSKSAAPPG</sequence>
<organism evidence="2 3">
    <name type="scientific">Cryptococcus amylolentus CBS 6273</name>
    <dbReference type="NCBI Taxonomy" id="1296118"/>
    <lineage>
        <taxon>Eukaryota</taxon>
        <taxon>Fungi</taxon>
        <taxon>Dikarya</taxon>
        <taxon>Basidiomycota</taxon>
        <taxon>Agaricomycotina</taxon>
        <taxon>Tremellomycetes</taxon>
        <taxon>Tremellales</taxon>
        <taxon>Cryptococcaceae</taxon>
        <taxon>Cryptococcus</taxon>
    </lineage>
</organism>
<dbReference type="Proteomes" id="UP000095149">
    <property type="component" value="Unassembled WGS sequence"/>
</dbReference>
<comment type="caution">
    <text evidence="2">The sequence shown here is derived from an EMBL/GenBank/DDBJ whole genome shotgun (WGS) entry which is preliminary data.</text>
</comment>
<protein>
    <submittedName>
        <fullName evidence="2">Uncharacterized protein</fullName>
    </submittedName>
</protein>
<name>A0A1E3K1G5_9TREE</name>
<evidence type="ECO:0000313" key="3">
    <source>
        <dbReference type="Proteomes" id="UP000095149"/>
    </source>
</evidence>